<organism evidence="2">
    <name type="scientific">viral metagenome</name>
    <dbReference type="NCBI Taxonomy" id="1070528"/>
    <lineage>
        <taxon>unclassified sequences</taxon>
        <taxon>metagenomes</taxon>
        <taxon>organismal metagenomes</taxon>
    </lineage>
</organism>
<sequence>MPGRIEDVEVVGQGQVDSGQEPDLESAASDEGVDGGQQAAEDVQLGGEPAVQEEPWRAALGEAVGGVATEVRQAIEQMDRRYEQRFNSLMRGFQTPRTAPAQAPQPKPEVHPFDDPYEMLGQGADPKLVKWFQMRESRSNQRLEQLQRELGTFREDVTRRRQGDEMANHFSTKLNAAMGQHKLEADKVRRFLEPMMLGLALTTQDGNPYSIDVLDHVKAFAAFLGELENGWKAKHTKAAAAQEGLAPIPPGGQGTVPKPAGATGRNASGSPQSMADMDKMWDNFAARHSK</sequence>
<evidence type="ECO:0000313" key="2">
    <source>
        <dbReference type="EMBL" id="QJA51542.1"/>
    </source>
</evidence>
<feature type="region of interest" description="Disordered" evidence="1">
    <location>
        <begin position="1"/>
        <end position="51"/>
    </location>
</feature>
<name>A0A6H1ZVQ2_9ZZZZ</name>
<evidence type="ECO:0000256" key="1">
    <source>
        <dbReference type="SAM" id="MobiDB-lite"/>
    </source>
</evidence>
<protein>
    <submittedName>
        <fullName evidence="2">Uncharacterized protein</fullName>
    </submittedName>
</protein>
<reference evidence="2" key="1">
    <citation type="submission" date="2020-03" db="EMBL/GenBank/DDBJ databases">
        <title>The deep terrestrial virosphere.</title>
        <authorList>
            <person name="Holmfeldt K."/>
            <person name="Nilsson E."/>
            <person name="Simone D."/>
            <person name="Lopez-Fernandez M."/>
            <person name="Wu X."/>
            <person name="de Brujin I."/>
            <person name="Lundin D."/>
            <person name="Andersson A."/>
            <person name="Bertilsson S."/>
            <person name="Dopson M."/>
        </authorList>
    </citation>
    <scope>NUCLEOTIDE SEQUENCE</scope>
    <source>
        <strain evidence="2">TM448A02194</strain>
    </source>
</reference>
<gene>
    <name evidence="2" type="ORF">TM448A02194_0010</name>
</gene>
<dbReference type="AlphaFoldDB" id="A0A6H1ZVQ2"/>
<proteinExistence type="predicted"/>
<dbReference type="EMBL" id="MT144271">
    <property type="protein sequence ID" value="QJA51542.1"/>
    <property type="molecule type" value="Genomic_DNA"/>
</dbReference>
<feature type="region of interest" description="Disordered" evidence="1">
    <location>
        <begin position="244"/>
        <end position="290"/>
    </location>
</feature>
<accession>A0A6H1ZVQ2</accession>